<sequence>MNTKRDFLTREIDKQVETVTLQMKHLHYEISVLMPLIKNLEEKEKDDVSKKLTFEGSALLQALVSLKS</sequence>
<dbReference type="EMBL" id="JAUSUB010000002">
    <property type="protein sequence ID" value="MDQ0268987.1"/>
    <property type="molecule type" value="Genomic_DNA"/>
</dbReference>
<dbReference type="RefSeq" id="WP_307472171.1">
    <property type="nucleotide sequence ID" value="NZ_JAUSUB010000002.1"/>
</dbReference>
<protein>
    <submittedName>
        <fullName evidence="1">Uncharacterized protein</fullName>
    </submittedName>
</protein>
<accession>A0ABU0ADV5</accession>
<name>A0ABU0ADV5_9BACI</name>
<organism evidence="1 2">
    <name type="scientific">Cytobacillus purgationiresistens</name>
    <dbReference type="NCBI Taxonomy" id="863449"/>
    <lineage>
        <taxon>Bacteria</taxon>
        <taxon>Bacillati</taxon>
        <taxon>Bacillota</taxon>
        <taxon>Bacilli</taxon>
        <taxon>Bacillales</taxon>
        <taxon>Bacillaceae</taxon>
        <taxon>Cytobacillus</taxon>
    </lineage>
</organism>
<comment type="caution">
    <text evidence="1">The sequence shown here is derived from an EMBL/GenBank/DDBJ whole genome shotgun (WGS) entry which is preliminary data.</text>
</comment>
<reference evidence="1 2" key="1">
    <citation type="submission" date="2023-07" db="EMBL/GenBank/DDBJ databases">
        <title>Genomic Encyclopedia of Type Strains, Phase IV (KMG-IV): sequencing the most valuable type-strain genomes for metagenomic binning, comparative biology and taxonomic classification.</title>
        <authorList>
            <person name="Goeker M."/>
        </authorList>
    </citation>
    <scope>NUCLEOTIDE SEQUENCE [LARGE SCALE GENOMIC DNA]</scope>
    <source>
        <strain evidence="1 2">DSM 23494</strain>
    </source>
</reference>
<evidence type="ECO:0000313" key="1">
    <source>
        <dbReference type="EMBL" id="MDQ0268987.1"/>
    </source>
</evidence>
<proteinExistence type="predicted"/>
<evidence type="ECO:0000313" key="2">
    <source>
        <dbReference type="Proteomes" id="UP001238088"/>
    </source>
</evidence>
<gene>
    <name evidence="1" type="ORF">J2S17_000856</name>
</gene>
<keyword evidence="2" id="KW-1185">Reference proteome</keyword>
<dbReference type="Proteomes" id="UP001238088">
    <property type="component" value="Unassembled WGS sequence"/>
</dbReference>